<accession>A0A9P6R8U8</accession>
<comment type="caution">
    <text evidence="1">The sequence shown here is derived from an EMBL/GenBank/DDBJ whole genome shotgun (WGS) entry which is preliminary data.</text>
</comment>
<sequence length="67" mass="8116">MWTPTVDISESEYLNVSLKVLRQHTFEIQSAIYYFNQLEPLERTALHRHCKKFTRLPVDFDRMSQWA</sequence>
<dbReference type="Proteomes" id="UP000823405">
    <property type="component" value="Unassembled WGS sequence"/>
</dbReference>
<evidence type="ECO:0000313" key="1">
    <source>
        <dbReference type="EMBL" id="KAG0312529.1"/>
    </source>
</evidence>
<protein>
    <submittedName>
        <fullName evidence="1">Uncharacterized protein</fullName>
    </submittedName>
</protein>
<proteinExistence type="predicted"/>
<gene>
    <name evidence="1" type="ORF">BGZ97_011114</name>
</gene>
<organism evidence="1 2">
    <name type="scientific">Linnemannia gamsii</name>
    <dbReference type="NCBI Taxonomy" id="64522"/>
    <lineage>
        <taxon>Eukaryota</taxon>
        <taxon>Fungi</taxon>
        <taxon>Fungi incertae sedis</taxon>
        <taxon>Mucoromycota</taxon>
        <taxon>Mortierellomycotina</taxon>
        <taxon>Mortierellomycetes</taxon>
        <taxon>Mortierellales</taxon>
        <taxon>Mortierellaceae</taxon>
        <taxon>Linnemannia</taxon>
    </lineage>
</organism>
<reference evidence="1" key="1">
    <citation type="journal article" date="2020" name="Fungal Divers.">
        <title>Resolving the Mortierellaceae phylogeny through synthesis of multi-gene phylogenetics and phylogenomics.</title>
        <authorList>
            <person name="Vandepol N."/>
            <person name="Liber J."/>
            <person name="Desiro A."/>
            <person name="Na H."/>
            <person name="Kennedy M."/>
            <person name="Barry K."/>
            <person name="Grigoriev I.V."/>
            <person name="Miller A.N."/>
            <person name="O'Donnell K."/>
            <person name="Stajich J.E."/>
            <person name="Bonito G."/>
        </authorList>
    </citation>
    <scope>NUCLEOTIDE SEQUENCE</scope>
    <source>
        <strain evidence="1">NVP60</strain>
    </source>
</reference>
<evidence type="ECO:0000313" key="2">
    <source>
        <dbReference type="Proteomes" id="UP000823405"/>
    </source>
</evidence>
<dbReference type="EMBL" id="JAAAIN010000608">
    <property type="protein sequence ID" value="KAG0312529.1"/>
    <property type="molecule type" value="Genomic_DNA"/>
</dbReference>
<name>A0A9P6R8U8_9FUNG</name>
<dbReference type="AlphaFoldDB" id="A0A9P6R8U8"/>
<keyword evidence="2" id="KW-1185">Reference proteome</keyword>